<dbReference type="InterPro" id="IPR025266">
    <property type="entry name" value="TerB_N"/>
</dbReference>
<dbReference type="Pfam" id="PF13208">
    <property type="entry name" value="TerB_N"/>
    <property type="match status" value="1"/>
</dbReference>
<dbReference type="KEGG" id="lga:LGAS_1558"/>
<dbReference type="InterPro" id="IPR028932">
    <property type="entry name" value="TerB-C"/>
</dbReference>
<evidence type="ECO:0000259" key="2">
    <source>
        <dbReference type="Pfam" id="PF15615"/>
    </source>
</evidence>
<dbReference type="Proteomes" id="UP000000664">
    <property type="component" value="Chromosome"/>
</dbReference>
<dbReference type="Pfam" id="PF15615">
    <property type="entry name" value="TerB_C"/>
    <property type="match status" value="1"/>
</dbReference>
<dbReference type="GeneID" id="29639307"/>
<dbReference type="RefSeq" id="WP_003651031.1">
    <property type="nucleotide sequence ID" value="NC_008530.1"/>
</dbReference>
<accession>A0A805ZRG1</accession>
<evidence type="ECO:0000313" key="3">
    <source>
        <dbReference type="EMBL" id="ABJ60908.1"/>
    </source>
</evidence>
<feature type="domain" description="TerB N-terminal" evidence="1">
    <location>
        <begin position="168"/>
        <end position="378"/>
    </location>
</feature>
<feature type="domain" description="TerB-C" evidence="2">
    <location>
        <begin position="491"/>
        <end position="624"/>
    </location>
</feature>
<proteinExistence type="predicted"/>
<sequence>MNIDELLSYAIRHFGKNSISELNDNSNLVAFSSPITKNWFALLDLDPKNKKLNINCGDFATTIRDLPGFSAASLIRDNKWVEVSLLLSEQKIKQSLEYAFKVVLMSNKVPNPEKLIYIPDANTDKANQQDVYHEQKINFNNWKKANDNNNPKQKADSNEAKTDLNFENTASVPEQIQKMIKSYRYDLAGSVRKEQNFYLQGKLMATYEDNYQKKQSFLRYYPTYHELTVGQARTYFAWRTKVRNNIYEKVSNSYAYIYLYELLNGIGVENVQDGLDKLINFNKNYAQIFSKEMAAYLDRWIRDYIIFYNINEKRNEFFQKEQEKDKKYEHLLYPNQFSDHEVAESLINLSNYKIENCPLYKKNPEKFEHLLVLVWQQILDLRQDGFDFLTNYITYKNQMTVQLFSAAVFNHKLIPKTVNFEIDQIRKYFYDKEKASWYCESYWGLAGQKSIVGNLLHEVDREVRKNFNLGRNLKPRKIEKHYLQAIKDGIKKYKIEEYKLKQPKIEINLAHLSTIREDAAGTRDSLLTEEELRAEKEEKQLEEITEKDRDEDFEDYGLSREELHTIKMLLKGENPAQYLKEKHLMTAVVIDNINERLFDEIGDNVIEFVNDVPAIIEDYQEDIEDMFLKGKN</sequence>
<name>A0A805ZRG1_LACGA</name>
<dbReference type="AlphaFoldDB" id="A0A805ZRG1"/>
<protein>
    <recommendedName>
        <fullName evidence="5">TerB-C domain-containing protein</fullName>
    </recommendedName>
</protein>
<evidence type="ECO:0008006" key="5">
    <source>
        <dbReference type="Google" id="ProtNLM"/>
    </source>
</evidence>
<evidence type="ECO:0000259" key="1">
    <source>
        <dbReference type="Pfam" id="PF13208"/>
    </source>
</evidence>
<dbReference type="EMBL" id="CP000413">
    <property type="protein sequence ID" value="ABJ60908.1"/>
    <property type="molecule type" value="Genomic_DNA"/>
</dbReference>
<organism evidence="3 4">
    <name type="scientific">Lactobacillus gasseri (strain ATCC 33323 / DSM 20243 / BCRC 14619 / CIP 102991 / JCM 1131 / KCTC 3163 / NCIMB 11718 / NCTC 13722 / AM63)</name>
    <dbReference type="NCBI Taxonomy" id="324831"/>
    <lineage>
        <taxon>Bacteria</taxon>
        <taxon>Bacillati</taxon>
        <taxon>Bacillota</taxon>
        <taxon>Bacilli</taxon>
        <taxon>Lactobacillales</taxon>
        <taxon>Lactobacillaceae</taxon>
        <taxon>Lactobacillus</taxon>
    </lineage>
</organism>
<reference evidence="3 4" key="1">
    <citation type="journal article" date="2006" name="Proc. Natl. Acad. Sci. U.S.A.">
        <title>Comparative genomics of the lactic acid bacteria.</title>
        <authorList>
            <person name="Makarova K."/>
            <person name="Slesarev A."/>
            <person name="Wolf Y."/>
            <person name="Sorokin A."/>
            <person name="Mirkin B."/>
            <person name="Koonin E."/>
            <person name="Pavlov A."/>
            <person name="Pavlova N."/>
            <person name="Karamychev V."/>
            <person name="Polouchine N."/>
            <person name="Shakhova V."/>
            <person name="Grigoriev I."/>
            <person name="Lou Y."/>
            <person name="Rohksar D."/>
            <person name="Lucas S."/>
            <person name="Huang K."/>
            <person name="Goodstein D.M."/>
            <person name="Hawkins T."/>
            <person name="Plengvidhya V."/>
            <person name="Welker D."/>
            <person name="Hughes J."/>
            <person name="Goh Y."/>
            <person name="Benson A."/>
            <person name="Baldwin K."/>
            <person name="Lee J.H."/>
            <person name="Diaz-Muniz I."/>
            <person name="Dosti B."/>
            <person name="Smeianov V."/>
            <person name="Wechter W."/>
            <person name="Barabote R."/>
            <person name="Lorca G."/>
            <person name="Altermann E."/>
            <person name="Barrangou R."/>
            <person name="Ganesan B."/>
            <person name="Xie Y."/>
            <person name="Rawsthorne H."/>
            <person name="Tamir D."/>
            <person name="Parker C."/>
            <person name="Breidt F."/>
            <person name="Broadbent J."/>
            <person name="Hutkins R."/>
            <person name="O'Sullivan D."/>
            <person name="Steele J."/>
            <person name="Unlu G."/>
            <person name="Saier M."/>
            <person name="Klaenhammer T."/>
            <person name="Richardson P."/>
            <person name="Kozyavkin S."/>
            <person name="Weimer B."/>
            <person name="Mills D."/>
        </authorList>
    </citation>
    <scope>NUCLEOTIDE SEQUENCE [LARGE SCALE GENOMIC DNA]</scope>
    <source>
        <strain evidence="4">ATCC 33323 / DSM 20243 / BCRC 14619 / CIP 102991 / JCM 1131 / KCTC 3163 / NCIMB 11718 / NCTC 13722 / AM63</strain>
    </source>
</reference>
<gene>
    <name evidence="3" type="ordered locus">LGAS_1558</name>
</gene>
<evidence type="ECO:0000313" key="4">
    <source>
        <dbReference type="Proteomes" id="UP000000664"/>
    </source>
</evidence>